<dbReference type="RefSeq" id="WP_421949846.1">
    <property type="nucleotide sequence ID" value="NZ_CACRUP010000023.1"/>
</dbReference>
<protein>
    <submittedName>
        <fullName evidence="1">Uncharacterized protein</fullName>
    </submittedName>
</protein>
<evidence type="ECO:0000313" key="1">
    <source>
        <dbReference type="EMBL" id="VYU20983.1"/>
    </source>
</evidence>
<accession>A0A6N3D5V4</accession>
<sequence>MKVGMRKPSIKKSFKARTTSQYKRAIKRSVNPFYGKRGMGFIRNPKKSIYNKIYHKTTFGLKDLIYLPKKSSHKNYVKNNSDKNDYGLNWKELVTNEKKEYLKLYKDSIMKMSDEFFNGYKISLDKISHIEIDNKVIYIYDLDGNLFFHGNLTEKNQKNCYRLYKKVNKKDLYPYKSYYEVTNNLPEGKSKRPLKLFKFVNLPLSIFLILLSQIINSPFFSTISLIFLAINIYGIRIHTSSLK</sequence>
<gene>
    <name evidence="1" type="ORF">PGLFYP46_00525</name>
</gene>
<name>A0A6N3D5V4_9FIRM</name>
<dbReference type="AlphaFoldDB" id="A0A6N3D5V4"/>
<dbReference type="EMBL" id="CACRUP010000023">
    <property type="protein sequence ID" value="VYU20983.1"/>
    <property type="molecule type" value="Genomic_DNA"/>
</dbReference>
<proteinExistence type="predicted"/>
<reference evidence="1" key="1">
    <citation type="submission" date="2019-11" db="EMBL/GenBank/DDBJ databases">
        <authorList>
            <person name="Feng L."/>
        </authorList>
    </citation>
    <scope>NUCLEOTIDE SEQUENCE</scope>
    <source>
        <strain evidence="1">PgorbachiiLFYP46</strain>
    </source>
</reference>
<organism evidence="1">
    <name type="scientific">Peptoniphilus gorbachii</name>
    <dbReference type="NCBI Taxonomy" id="411567"/>
    <lineage>
        <taxon>Bacteria</taxon>
        <taxon>Bacillati</taxon>
        <taxon>Bacillota</taxon>
        <taxon>Tissierellia</taxon>
        <taxon>Tissierellales</taxon>
        <taxon>Peptoniphilaceae</taxon>
        <taxon>Peptoniphilus</taxon>
    </lineage>
</organism>